<reference evidence="1 2" key="1">
    <citation type="submission" date="2020-06" db="EMBL/GenBank/DDBJ databases">
        <title>Schlegella sp. ID0723 isolated from air conditioner.</title>
        <authorList>
            <person name="Kim D.Y."/>
            <person name="Kim D.-U."/>
        </authorList>
    </citation>
    <scope>NUCLEOTIDE SEQUENCE [LARGE SCALE GENOMIC DNA]</scope>
    <source>
        <strain evidence="1 2">ID0723</strain>
    </source>
</reference>
<evidence type="ECO:0000313" key="1">
    <source>
        <dbReference type="EMBL" id="NUZ06741.1"/>
    </source>
</evidence>
<sequence length="102" mass="11127">MFDLIGQQVLREREAQRVAADFATMAGMLAALYADPEQPQLELATFIPGLQDLAEALVTAHEAGRVDSARAIAAEIERVTGRYHEAPPAVIFGSRAGLWRLH</sequence>
<protein>
    <submittedName>
        <fullName evidence="1">Uncharacterized protein</fullName>
    </submittedName>
</protein>
<dbReference type="EMBL" id="JABWMJ010000006">
    <property type="protein sequence ID" value="NUZ06741.1"/>
    <property type="molecule type" value="Genomic_DNA"/>
</dbReference>
<proteinExistence type="predicted"/>
<keyword evidence="2" id="KW-1185">Reference proteome</keyword>
<dbReference type="RefSeq" id="WP_176069604.1">
    <property type="nucleotide sequence ID" value="NZ_JABWMJ010000006.1"/>
</dbReference>
<name>A0A7Y6TX73_9BURK</name>
<organism evidence="1 2">
    <name type="scientific">Piscinibacter koreensis</name>
    <dbReference type="NCBI Taxonomy" id="2742824"/>
    <lineage>
        <taxon>Bacteria</taxon>
        <taxon>Pseudomonadati</taxon>
        <taxon>Pseudomonadota</taxon>
        <taxon>Betaproteobacteria</taxon>
        <taxon>Burkholderiales</taxon>
        <taxon>Sphaerotilaceae</taxon>
        <taxon>Piscinibacter</taxon>
    </lineage>
</organism>
<gene>
    <name evidence="1" type="ORF">HQN59_13310</name>
</gene>
<accession>A0A7Y6TX73</accession>
<comment type="caution">
    <text evidence="1">The sequence shown here is derived from an EMBL/GenBank/DDBJ whole genome shotgun (WGS) entry which is preliminary data.</text>
</comment>
<evidence type="ECO:0000313" key="2">
    <source>
        <dbReference type="Proteomes" id="UP000529637"/>
    </source>
</evidence>
<dbReference type="AlphaFoldDB" id="A0A7Y6TX73"/>
<dbReference type="Proteomes" id="UP000529637">
    <property type="component" value="Unassembled WGS sequence"/>
</dbReference>